<accession>A0AAF1KKU7</accession>
<evidence type="ECO:0000313" key="3">
    <source>
        <dbReference type="Proteomes" id="UP001196068"/>
    </source>
</evidence>
<sequence length="186" mass="20291">MPRALRHARGFCLVLLLLAASAAPRPAAAQTGEAEFAELASVIFGMVCLFLPAEDQSDGARVLGLTPVLDPALVARIMPGGPARAWSLLHTGRVLLIARREDAACLMDLVGVEESGLFDAIDRMLRRLHRAVYQVFEETVPRGLPPPSLRARYRLTTQDNAAFIVEFRVEQSPGVGRRVLVVLRAE</sequence>
<keyword evidence="3" id="KW-1185">Reference proteome</keyword>
<reference evidence="2" key="1">
    <citation type="submission" date="2020-01" db="EMBL/GenBank/DDBJ databases">
        <authorList>
            <person name="Rat A."/>
        </authorList>
    </citation>
    <scope>NUCLEOTIDE SEQUENCE</scope>
    <source>
        <strain evidence="2">LMG 28251</strain>
    </source>
</reference>
<dbReference type="AlphaFoldDB" id="A0AAF1KKU7"/>
<gene>
    <name evidence="2" type="ORF">GXW79_02475</name>
</gene>
<keyword evidence="1" id="KW-0732">Signal</keyword>
<protein>
    <submittedName>
        <fullName evidence="2">Uncharacterized protein</fullName>
    </submittedName>
</protein>
<proteinExistence type="predicted"/>
<evidence type="ECO:0000313" key="2">
    <source>
        <dbReference type="EMBL" id="MBR0653936.1"/>
    </source>
</evidence>
<feature type="signal peptide" evidence="1">
    <location>
        <begin position="1"/>
        <end position="22"/>
    </location>
</feature>
<feature type="chain" id="PRO_5042260500" evidence="1">
    <location>
        <begin position="23"/>
        <end position="186"/>
    </location>
</feature>
<comment type="caution">
    <text evidence="2">The sequence shown here is derived from an EMBL/GenBank/DDBJ whole genome shotgun (WGS) entry which is preliminary data.</text>
</comment>
<dbReference type="EMBL" id="JAAEDH010000002">
    <property type="protein sequence ID" value="MBR0653936.1"/>
    <property type="molecule type" value="Genomic_DNA"/>
</dbReference>
<dbReference type="RefSeq" id="WP_211872644.1">
    <property type="nucleotide sequence ID" value="NZ_JAAEDH010000002.1"/>
</dbReference>
<organism evidence="2 3">
    <name type="scientific">Plastoroseomonas arctica</name>
    <dbReference type="NCBI Taxonomy" id="1509237"/>
    <lineage>
        <taxon>Bacteria</taxon>
        <taxon>Pseudomonadati</taxon>
        <taxon>Pseudomonadota</taxon>
        <taxon>Alphaproteobacteria</taxon>
        <taxon>Acetobacterales</taxon>
        <taxon>Acetobacteraceae</taxon>
        <taxon>Plastoroseomonas</taxon>
    </lineage>
</organism>
<evidence type="ECO:0000256" key="1">
    <source>
        <dbReference type="SAM" id="SignalP"/>
    </source>
</evidence>
<reference evidence="2" key="2">
    <citation type="journal article" date="2021" name="Syst. Appl. Microbiol.">
        <title>Roseomonas hellenica sp. nov., isolated from roots of wild-growing Alkanna tinctoria.</title>
        <authorList>
            <person name="Rat A."/>
            <person name="Naranjo H.D."/>
            <person name="Lebbe L."/>
            <person name="Cnockaert M."/>
            <person name="Krigas N."/>
            <person name="Grigoriadou K."/>
            <person name="Maloupa E."/>
            <person name="Willems A."/>
        </authorList>
    </citation>
    <scope>NUCLEOTIDE SEQUENCE</scope>
    <source>
        <strain evidence="2">LMG 28251</strain>
    </source>
</reference>
<name>A0AAF1KKU7_9PROT</name>
<dbReference type="Proteomes" id="UP001196068">
    <property type="component" value="Unassembled WGS sequence"/>
</dbReference>